<gene>
    <name evidence="1" type="ORF">RF11_08658</name>
</gene>
<organism evidence="1 2">
    <name type="scientific">Thelohanellus kitauei</name>
    <name type="common">Myxosporean</name>
    <dbReference type="NCBI Taxonomy" id="669202"/>
    <lineage>
        <taxon>Eukaryota</taxon>
        <taxon>Metazoa</taxon>
        <taxon>Cnidaria</taxon>
        <taxon>Myxozoa</taxon>
        <taxon>Myxosporea</taxon>
        <taxon>Bivalvulida</taxon>
        <taxon>Platysporina</taxon>
        <taxon>Myxobolidae</taxon>
        <taxon>Thelohanellus</taxon>
    </lineage>
</organism>
<name>A0A0C2MY42_THEKT</name>
<evidence type="ECO:0000313" key="1">
    <source>
        <dbReference type="EMBL" id="KII72236.1"/>
    </source>
</evidence>
<comment type="caution">
    <text evidence="1">The sequence shown here is derived from an EMBL/GenBank/DDBJ whole genome shotgun (WGS) entry which is preliminary data.</text>
</comment>
<evidence type="ECO:0000313" key="2">
    <source>
        <dbReference type="Proteomes" id="UP000031668"/>
    </source>
</evidence>
<dbReference type="Proteomes" id="UP000031668">
    <property type="component" value="Unassembled WGS sequence"/>
</dbReference>
<accession>A0A0C2MY42</accession>
<proteinExistence type="predicted"/>
<dbReference type="EMBL" id="JWZT01001317">
    <property type="protein sequence ID" value="KII72236.1"/>
    <property type="molecule type" value="Genomic_DNA"/>
</dbReference>
<dbReference type="AlphaFoldDB" id="A0A0C2MY42"/>
<protein>
    <submittedName>
        <fullName evidence="1">Uncharacterized protein</fullName>
    </submittedName>
</protein>
<keyword evidence="2" id="KW-1185">Reference proteome</keyword>
<reference evidence="1 2" key="1">
    <citation type="journal article" date="2014" name="Genome Biol. Evol.">
        <title>The genome of the myxosporean Thelohanellus kitauei shows adaptations to nutrient acquisition within its fish host.</title>
        <authorList>
            <person name="Yang Y."/>
            <person name="Xiong J."/>
            <person name="Zhou Z."/>
            <person name="Huo F."/>
            <person name="Miao W."/>
            <person name="Ran C."/>
            <person name="Liu Y."/>
            <person name="Zhang J."/>
            <person name="Feng J."/>
            <person name="Wang M."/>
            <person name="Wang M."/>
            <person name="Wang L."/>
            <person name="Yao B."/>
        </authorList>
    </citation>
    <scope>NUCLEOTIDE SEQUENCE [LARGE SCALE GENOMIC DNA]</scope>
    <source>
        <strain evidence="1">Wuqing</strain>
    </source>
</reference>
<sequence>MLLQLSAMWDQMNNVDYEVFEAPDHLIPDYSFSRFRDSNKVLTSVFNAYDREFMFIISKSATNPDIYKTKPLLFVSNDGGKTMKQHQVMNEGRPVYITKIIASRRFMFCISEINSTFVYIDRYFNEIHMQKYEFMCEIFLHHVYEEYIIKLYPSISTEVRIISETPKYFIFSQKI</sequence>